<protein>
    <recommendedName>
        <fullName evidence="4">Pentatricopeptide repeat protein</fullName>
    </recommendedName>
</protein>
<dbReference type="Proteomes" id="UP000803884">
    <property type="component" value="Unassembled WGS sequence"/>
</dbReference>
<reference evidence="2 3" key="1">
    <citation type="journal article" date="2020" name="Microbiol. Resour. Announc.">
        <title>Draft Genome Sequence of a Cladosporium Species Isolated from the Mesophotic Ascidian Didemnum maculosum.</title>
        <authorList>
            <person name="Gioti A."/>
            <person name="Siaperas R."/>
            <person name="Nikolaivits E."/>
            <person name="Le Goff G."/>
            <person name="Ouazzani J."/>
            <person name="Kotoulas G."/>
            <person name="Topakas E."/>
        </authorList>
    </citation>
    <scope>NUCLEOTIDE SEQUENCE [LARGE SCALE GENOMIC DNA]</scope>
    <source>
        <strain evidence="2 3">TM138-S3</strain>
    </source>
</reference>
<comment type="caution">
    <text evidence="2">The sequence shown here is derived from an EMBL/GenBank/DDBJ whole genome shotgun (WGS) entry which is preliminary data.</text>
</comment>
<accession>A0AB34KFU2</accession>
<sequence length="746" mass="82690">MLAARLSRAQLQLQSHRTWLRSFGQRATIAPTSASLTQHPIRPASNRTPREPAKTRKFVPRSGDESRRAGALQEADEAHLVAQQRAIREASKNLDLHTAITIYWNIKRKELIIDPVRTSLTQAIAFWTRVQKTLPEAERDEATAKIVSDFVQAFIPTIKSHKLVRLNGQAVAHILRYLTATKSWEDGNRLWSYLRDTEGGPVDANVYGAAIEMLAAQDAKLEDLEALYETGLAKLPHSEVISYQLSPGSILPDRERDVALKLARQLPFAIMLARLMRGDAQNAYHILDSMLKLRPSKVDSRFNYPFLEERPISEAYSVFAMSCKAGNPVRKSQFRALLSALRQSADLTDARKYALTVKAMLTASYIQLGAGGTIPRNGLTEIIIVLADMLRIEGISALHSEQKLQLAASIQRTFRKVLDLADRYDVRPTVAGFNSMITQVAGLGRPAEVVTEILREAQKSNVKPTLVTRRSILVAAGTAGDTELIKKAWGWLVEARASKDEYPDTTDLHILVNACVATRTPDLVHKAISEMSYLDESERDNAISRLEADLDAPSSTTPPADVDGLVAEIAGIEADVDVFEARTRDNPGVQDFSAQHVPMLLFTPPKDVQLPESEMRKLYDELTTDTAAPSPSTDAEAAKGPPVILESTKMPLGQLRYENWKLITYLLAEADRHDKTYIDAVDAAIASGQRPPQRGYTDLFRGDSTISGVGLSEPPQEFVKEGEEVDVEKVRRRIMELRKVSLPAQA</sequence>
<keyword evidence="3" id="KW-1185">Reference proteome</keyword>
<dbReference type="Gene3D" id="1.25.40.10">
    <property type="entry name" value="Tetratricopeptide repeat domain"/>
    <property type="match status" value="1"/>
</dbReference>
<dbReference type="InterPro" id="IPR011990">
    <property type="entry name" value="TPR-like_helical_dom_sf"/>
</dbReference>
<gene>
    <name evidence="2" type="ORF">WHR41_08751</name>
</gene>
<dbReference type="RefSeq" id="XP_069225774.1">
    <property type="nucleotide sequence ID" value="XM_069377355.1"/>
</dbReference>
<evidence type="ECO:0000256" key="1">
    <source>
        <dbReference type="SAM" id="MobiDB-lite"/>
    </source>
</evidence>
<name>A0AB34KFU2_9PEZI</name>
<organism evidence="2 3">
    <name type="scientific">Cladosporium halotolerans</name>
    <dbReference type="NCBI Taxonomy" id="1052096"/>
    <lineage>
        <taxon>Eukaryota</taxon>
        <taxon>Fungi</taxon>
        <taxon>Dikarya</taxon>
        <taxon>Ascomycota</taxon>
        <taxon>Pezizomycotina</taxon>
        <taxon>Dothideomycetes</taxon>
        <taxon>Dothideomycetidae</taxon>
        <taxon>Cladosporiales</taxon>
        <taxon>Cladosporiaceae</taxon>
        <taxon>Cladosporium</taxon>
    </lineage>
</organism>
<dbReference type="AlphaFoldDB" id="A0AB34KFU2"/>
<dbReference type="GeneID" id="96010193"/>
<evidence type="ECO:0000313" key="2">
    <source>
        <dbReference type="EMBL" id="KAL1582667.1"/>
    </source>
</evidence>
<feature type="region of interest" description="Disordered" evidence="1">
    <location>
        <begin position="31"/>
        <end position="72"/>
    </location>
</feature>
<evidence type="ECO:0000313" key="3">
    <source>
        <dbReference type="Proteomes" id="UP000803884"/>
    </source>
</evidence>
<dbReference type="EMBL" id="JAAQHG020000046">
    <property type="protein sequence ID" value="KAL1582667.1"/>
    <property type="molecule type" value="Genomic_DNA"/>
</dbReference>
<evidence type="ECO:0008006" key="4">
    <source>
        <dbReference type="Google" id="ProtNLM"/>
    </source>
</evidence>
<proteinExistence type="predicted"/>